<reference evidence="2 3" key="1">
    <citation type="journal article" date="2013" name="Curr. Biol.">
        <title>The Genome of the Foraminiferan Reticulomyxa filosa.</title>
        <authorList>
            <person name="Glockner G."/>
            <person name="Hulsmann N."/>
            <person name="Schleicher M."/>
            <person name="Noegel A.A."/>
            <person name="Eichinger L."/>
            <person name="Gallinger C."/>
            <person name="Pawlowski J."/>
            <person name="Sierra R."/>
            <person name="Euteneuer U."/>
            <person name="Pillet L."/>
            <person name="Moustafa A."/>
            <person name="Platzer M."/>
            <person name="Groth M."/>
            <person name="Szafranski K."/>
            <person name="Schliwa M."/>
        </authorList>
    </citation>
    <scope>NUCLEOTIDE SEQUENCE [LARGE SCALE GENOMIC DNA]</scope>
</reference>
<dbReference type="EMBL" id="ASPP01008476">
    <property type="protein sequence ID" value="ETO25507.1"/>
    <property type="molecule type" value="Genomic_DNA"/>
</dbReference>
<dbReference type="Proteomes" id="UP000023152">
    <property type="component" value="Unassembled WGS sequence"/>
</dbReference>
<sequence length="239" mass="28261">AMKVPTSDSTIRKDLPESEPKKRKREEEKEKENEKEKKRQVKDNEKEKKRQVKDNAEDEETKNIVDVKPTSSEMRSLGTRHTEFTSKVPRQPREYISNVEKAKISTEMKPVDRAWGRSVQDSVKQVQLQQQRQERRQEQLPPKTEPTRDATGKFVLKQINQSINQSINNKVANEKQELFPEWIASEYFGDDEIGQWIYERIRQSGGKSVPTIEEIDRHFWSKDKIEMSLQELTQRRHDV</sequence>
<feature type="non-terminal residue" evidence="2">
    <location>
        <position position="1"/>
    </location>
</feature>
<feature type="non-terminal residue" evidence="2">
    <location>
        <position position="239"/>
    </location>
</feature>
<name>X6NJH7_RETFI</name>
<accession>X6NJH7</accession>
<feature type="compositionally biased region" description="Basic and acidic residues" evidence="1">
    <location>
        <begin position="10"/>
        <end position="65"/>
    </location>
</feature>
<evidence type="ECO:0000313" key="3">
    <source>
        <dbReference type="Proteomes" id="UP000023152"/>
    </source>
</evidence>
<protein>
    <submittedName>
        <fullName evidence="2">Cyclophilin-RNA interacting protein</fullName>
    </submittedName>
</protein>
<evidence type="ECO:0000313" key="2">
    <source>
        <dbReference type="EMBL" id="ETO25507.1"/>
    </source>
</evidence>
<feature type="region of interest" description="Disordered" evidence="1">
    <location>
        <begin position="1"/>
        <end position="150"/>
    </location>
</feature>
<proteinExistence type="predicted"/>
<keyword evidence="3" id="KW-1185">Reference proteome</keyword>
<evidence type="ECO:0000256" key="1">
    <source>
        <dbReference type="SAM" id="MobiDB-lite"/>
    </source>
</evidence>
<organism evidence="2 3">
    <name type="scientific">Reticulomyxa filosa</name>
    <dbReference type="NCBI Taxonomy" id="46433"/>
    <lineage>
        <taxon>Eukaryota</taxon>
        <taxon>Sar</taxon>
        <taxon>Rhizaria</taxon>
        <taxon>Retaria</taxon>
        <taxon>Foraminifera</taxon>
        <taxon>Monothalamids</taxon>
        <taxon>Reticulomyxidae</taxon>
        <taxon>Reticulomyxa</taxon>
    </lineage>
</organism>
<dbReference type="AlphaFoldDB" id="X6NJH7"/>
<feature type="compositionally biased region" description="Basic and acidic residues" evidence="1">
    <location>
        <begin position="100"/>
        <end position="115"/>
    </location>
</feature>
<gene>
    <name evidence="2" type="ORF">RFI_11630</name>
</gene>
<comment type="caution">
    <text evidence="2">The sequence shown here is derived from an EMBL/GenBank/DDBJ whole genome shotgun (WGS) entry which is preliminary data.</text>
</comment>